<keyword evidence="1" id="KW-0472">Membrane</keyword>
<proteinExistence type="predicted"/>
<dbReference type="WBParaSite" id="TCLT_0000065301-mRNA-1">
    <property type="protein sequence ID" value="TCLT_0000065301-mRNA-1"/>
    <property type="gene ID" value="TCLT_0000065301"/>
</dbReference>
<reference evidence="2 3" key="2">
    <citation type="submission" date="2018-11" db="EMBL/GenBank/DDBJ databases">
        <authorList>
            <consortium name="Pathogen Informatics"/>
        </authorList>
    </citation>
    <scope>NUCLEOTIDE SEQUENCE [LARGE SCALE GENOMIC DNA]</scope>
</reference>
<keyword evidence="1" id="KW-0812">Transmembrane</keyword>
<accession>A0A0N5CKP6</accession>
<dbReference type="OrthoDB" id="10523309at2759"/>
<name>A0A0N5CKP6_THECL</name>
<evidence type="ECO:0000313" key="3">
    <source>
        <dbReference type="Proteomes" id="UP000276776"/>
    </source>
</evidence>
<sequence>MGVVVSLVFGTVLLSFFAVFAIVTNGSDRLYGGPFTTIAYSLGNQVAIIACAMFCLANCAFTGLNLTACTHLIQRYVIQHNSIQPNLPKLALENNRDAIDELCDRSYSMHFILFIAFLTFITILNCFEKGIIKCKFTFVKRIEI</sequence>
<dbReference type="Proteomes" id="UP000276776">
    <property type="component" value="Unassembled WGS sequence"/>
</dbReference>
<reference evidence="4" key="1">
    <citation type="submission" date="2017-02" db="UniProtKB">
        <authorList>
            <consortium name="WormBaseParasite"/>
        </authorList>
    </citation>
    <scope>IDENTIFICATION</scope>
</reference>
<keyword evidence="3" id="KW-1185">Reference proteome</keyword>
<gene>
    <name evidence="2" type="ORF">TCLT_LOCUS654</name>
</gene>
<organism evidence="4">
    <name type="scientific">Thelazia callipaeda</name>
    <name type="common">Oriental eyeworm</name>
    <name type="synonym">Parasitic nematode</name>
    <dbReference type="NCBI Taxonomy" id="103827"/>
    <lineage>
        <taxon>Eukaryota</taxon>
        <taxon>Metazoa</taxon>
        <taxon>Ecdysozoa</taxon>
        <taxon>Nematoda</taxon>
        <taxon>Chromadorea</taxon>
        <taxon>Rhabditida</taxon>
        <taxon>Spirurina</taxon>
        <taxon>Spiruromorpha</taxon>
        <taxon>Thelazioidea</taxon>
        <taxon>Thelaziidae</taxon>
        <taxon>Thelazia</taxon>
    </lineage>
</organism>
<dbReference type="AlphaFoldDB" id="A0A0N5CKP6"/>
<dbReference type="STRING" id="103827.A0A0N5CKP6"/>
<feature type="transmembrane region" description="Helical" evidence="1">
    <location>
        <begin position="107"/>
        <end position="127"/>
    </location>
</feature>
<keyword evidence="1" id="KW-1133">Transmembrane helix</keyword>
<dbReference type="EMBL" id="UYYF01000054">
    <property type="protein sequence ID" value="VDM95706.1"/>
    <property type="molecule type" value="Genomic_DNA"/>
</dbReference>
<protein>
    <submittedName>
        <fullName evidence="4">Aa_trans domain-containing protein</fullName>
    </submittedName>
</protein>
<evidence type="ECO:0000256" key="1">
    <source>
        <dbReference type="SAM" id="Phobius"/>
    </source>
</evidence>
<evidence type="ECO:0000313" key="2">
    <source>
        <dbReference type="EMBL" id="VDM95706.1"/>
    </source>
</evidence>
<evidence type="ECO:0000313" key="4">
    <source>
        <dbReference type="WBParaSite" id="TCLT_0000065301-mRNA-1"/>
    </source>
</evidence>